<organism evidence="4 5">
    <name type="scientific">Mycobacterium asiaticum</name>
    <dbReference type="NCBI Taxonomy" id="1790"/>
    <lineage>
        <taxon>Bacteria</taxon>
        <taxon>Bacillati</taxon>
        <taxon>Actinomycetota</taxon>
        <taxon>Actinomycetes</taxon>
        <taxon>Mycobacteriales</taxon>
        <taxon>Mycobacteriaceae</taxon>
        <taxon>Mycobacterium</taxon>
    </lineage>
</organism>
<dbReference type="Gene3D" id="1.20.1260.20">
    <property type="entry name" value="PPE superfamily"/>
    <property type="match status" value="1"/>
</dbReference>
<dbReference type="InterPro" id="IPR038332">
    <property type="entry name" value="PPE_sf"/>
</dbReference>
<dbReference type="SUPFAM" id="SSF140459">
    <property type="entry name" value="PE/PPE dimer-like"/>
    <property type="match status" value="1"/>
</dbReference>
<dbReference type="PANTHER" id="PTHR46766">
    <property type="entry name" value="GLUTAMINE-RICH PROTEIN 2"/>
    <property type="match status" value="1"/>
</dbReference>
<evidence type="ECO:0008006" key="6">
    <source>
        <dbReference type="Google" id="ProtNLM"/>
    </source>
</evidence>
<feature type="domain" description="PPE" evidence="2">
    <location>
        <begin position="2"/>
        <end position="165"/>
    </location>
</feature>
<name>A0A1A3NHD9_MYCAS</name>
<dbReference type="SUPFAM" id="SSF53474">
    <property type="entry name" value="alpha/beta-Hydrolases"/>
    <property type="match status" value="1"/>
</dbReference>
<dbReference type="EMBL" id="LZLS01000222">
    <property type="protein sequence ID" value="OBK20474.1"/>
    <property type="molecule type" value="Genomic_DNA"/>
</dbReference>
<dbReference type="Proteomes" id="UP000093928">
    <property type="component" value="Unassembled WGS sequence"/>
</dbReference>
<protein>
    <recommendedName>
        <fullName evidence="6">PPE family domain-containing protein</fullName>
    </recommendedName>
</protein>
<proteinExistence type="inferred from homology"/>
<dbReference type="OrthoDB" id="4568361at2"/>
<evidence type="ECO:0000313" key="4">
    <source>
        <dbReference type="EMBL" id="OBK20474.1"/>
    </source>
</evidence>
<reference evidence="4 5" key="1">
    <citation type="submission" date="2016-06" db="EMBL/GenBank/DDBJ databases">
        <authorList>
            <person name="Kjaerup R.B."/>
            <person name="Dalgaard T.S."/>
            <person name="Juul-Madsen H.R."/>
        </authorList>
    </citation>
    <scope>NUCLEOTIDE SEQUENCE [LARGE SCALE GENOMIC DNA]</scope>
    <source>
        <strain evidence="4 5">1165133.8</strain>
    </source>
</reference>
<dbReference type="InterPro" id="IPR013228">
    <property type="entry name" value="PE-PPE_C"/>
</dbReference>
<evidence type="ECO:0000259" key="2">
    <source>
        <dbReference type="Pfam" id="PF00823"/>
    </source>
</evidence>
<dbReference type="PANTHER" id="PTHR46766:SF1">
    <property type="entry name" value="GLUTAMINE-RICH PROTEIN 2"/>
    <property type="match status" value="1"/>
</dbReference>
<gene>
    <name evidence="4" type="ORF">A5634_12780</name>
</gene>
<evidence type="ECO:0000259" key="3">
    <source>
        <dbReference type="Pfam" id="PF08237"/>
    </source>
</evidence>
<dbReference type="RefSeq" id="WP_065146988.1">
    <property type="nucleotide sequence ID" value="NZ_LZLS01000222.1"/>
</dbReference>
<dbReference type="Pfam" id="PF08237">
    <property type="entry name" value="PE-PPE"/>
    <property type="match status" value="1"/>
</dbReference>
<dbReference type="InterPro" id="IPR029058">
    <property type="entry name" value="AB_hydrolase_fold"/>
</dbReference>
<evidence type="ECO:0000256" key="1">
    <source>
        <dbReference type="ARBA" id="ARBA00010652"/>
    </source>
</evidence>
<dbReference type="Pfam" id="PF00823">
    <property type="entry name" value="PPE"/>
    <property type="match status" value="1"/>
</dbReference>
<accession>A0A1A3NHD9</accession>
<comment type="caution">
    <text evidence="4">The sequence shown here is derived from an EMBL/GenBank/DDBJ whole genome shotgun (WGS) entry which is preliminary data.</text>
</comment>
<comment type="similarity">
    <text evidence="1">Belongs to the mycobacterial PPE family.</text>
</comment>
<evidence type="ECO:0000313" key="5">
    <source>
        <dbReference type="Proteomes" id="UP000093928"/>
    </source>
</evidence>
<dbReference type="GO" id="GO:0052572">
    <property type="term" value="P:response to host immune response"/>
    <property type="evidence" value="ECO:0007669"/>
    <property type="project" value="TreeGrafter"/>
</dbReference>
<feature type="domain" description="PE-PPE" evidence="3">
    <location>
        <begin position="296"/>
        <end position="521"/>
    </location>
</feature>
<dbReference type="InterPro" id="IPR000030">
    <property type="entry name" value="PPE_dom"/>
</dbReference>
<sequence length="563" mass="58555">MNFAVLPPELNSARIFAGPGLEPLLSAASSWDGLAVELDVAARSFAAITTGLADEAWQGPAMAAMMRAASPYLAWLTTAATQAGRSAAQARAAAAAFDAAQAAIVHPSAVAANRSQLVSLVTANLFGQNTPLIAAAEGAYEQMWARDVAVMAGYHADASAVVAELAQAYAATGLPRLTVDWQAGTFDLGSGNTGVNNIGFNNVGNGNIGFGNSGDGNIGYQNRGNFNVGLLNIGNRLVGFGLPGDGNVGETLIYLNQVGGGVPAKTALMMGGTGVIPLPWSGFAPLAESFVTPNHPSYAAQFLVTPSKMFPITGPTSLTFNASIAEGMQRLNTAIMNLHSAGQDTIVFGVSQSATVATLEMRYLQSLPAGVRPGTDELSFVLAANPNRPNGGLLSRLAGITIPFIDFTFNGATPANAYPTVDYAIQYDGVADFPRYPLNLLATANALAGFAYLHPSYALSPAEFASGIVQPVSADSLTTYILIPTHDLPLLNPLRAIPFVGDPLADLIQPDLRVLIELGYDRTGYQDVWTPFGLFPQVDPAVVAAQLGQGAVQGFNDLRAGLR</sequence>
<dbReference type="FunFam" id="1.20.1260.20:FF:000001">
    <property type="entry name" value="PPE family protein PPE41"/>
    <property type="match status" value="1"/>
</dbReference>
<dbReference type="AlphaFoldDB" id="A0A1A3NHD9"/>